<dbReference type="AlphaFoldDB" id="A0A5C2SCN6"/>
<protein>
    <submittedName>
        <fullName evidence="2">Uncharacterized protein</fullName>
    </submittedName>
</protein>
<accession>A0A5C2SCN6</accession>
<organism evidence="2 3">
    <name type="scientific">Lentinus tigrinus ALCF2SS1-6</name>
    <dbReference type="NCBI Taxonomy" id="1328759"/>
    <lineage>
        <taxon>Eukaryota</taxon>
        <taxon>Fungi</taxon>
        <taxon>Dikarya</taxon>
        <taxon>Basidiomycota</taxon>
        <taxon>Agaricomycotina</taxon>
        <taxon>Agaricomycetes</taxon>
        <taxon>Polyporales</taxon>
        <taxon>Polyporaceae</taxon>
        <taxon>Lentinus</taxon>
    </lineage>
</organism>
<dbReference type="EMBL" id="ML122263">
    <property type="protein sequence ID" value="RPD61047.1"/>
    <property type="molecule type" value="Genomic_DNA"/>
</dbReference>
<keyword evidence="3" id="KW-1185">Reference proteome</keyword>
<sequence>MPRLPKAQLLPDSSFSEPSEPSQIRPEDKPAAALRGEQEENPQLVAHSRGRQAGDAKGTNADSPPGAAGDEAKWKRGPRDADEEKRGDVAGGFNVGRSKL</sequence>
<evidence type="ECO:0000256" key="1">
    <source>
        <dbReference type="SAM" id="MobiDB-lite"/>
    </source>
</evidence>
<gene>
    <name evidence="2" type="ORF">L227DRAFT_574669</name>
</gene>
<proteinExistence type="predicted"/>
<evidence type="ECO:0000313" key="2">
    <source>
        <dbReference type="EMBL" id="RPD61047.1"/>
    </source>
</evidence>
<reference evidence="2" key="1">
    <citation type="journal article" date="2018" name="Genome Biol. Evol.">
        <title>Genomics and development of Lentinus tigrinus, a white-rot wood-decaying mushroom with dimorphic fruiting bodies.</title>
        <authorList>
            <person name="Wu B."/>
            <person name="Xu Z."/>
            <person name="Knudson A."/>
            <person name="Carlson A."/>
            <person name="Chen N."/>
            <person name="Kovaka S."/>
            <person name="LaButti K."/>
            <person name="Lipzen A."/>
            <person name="Pennachio C."/>
            <person name="Riley R."/>
            <person name="Schakwitz W."/>
            <person name="Umezawa K."/>
            <person name="Ohm R.A."/>
            <person name="Grigoriev I.V."/>
            <person name="Nagy L.G."/>
            <person name="Gibbons J."/>
            <person name="Hibbett D."/>
        </authorList>
    </citation>
    <scope>NUCLEOTIDE SEQUENCE [LARGE SCALE GENOMIC DNA]</scope>
    <source>
        <strain evidence="2">ALCF2SS1-6</strain>
    </source>
</reference>
<feature type="compositionally biased region" description="Low complexity" evidence="1">
    <location>
        <begin position="13"/>
        <end position="22"/>
    </location>
</feature>
<name>A0A5C2SCN6_9APHY</name>
<feature type="region of interest" description="Disordered" evidence="1">
    <location>
        <begin position="1"/>
        <end position="100"/>
    </location>
</feature>
<dbReference type="Proteomes" id="UP000313359">
    <property type="component" value="Unassembled WGS sequence"/>
</dbReference>
<dbReference type="OrthoDB" id="2755037at2759"/>
<feature type="compositionally biased region" description="Basic and acidic residues" evidence="1">
    <location>
        <begin position="70"/>
        <end position="88"/>
    </location>
</feature>
<evidence type="ECO:0000313" key="3">
    <source>
        <dbReference type="Proteomes" id="UP000313359"/>
    </source>
</evidence>